<dbReference type="PANTHER" id="PTHR43616">
    <property type="entry name" value="GLYCEROL DEHYDROGENASE"/>
    <property type="match status" value="1"/>
</dbReference>
<evidence type="ECO:0000256" key="3">
    <source>
        <dbReference type="ARBA" id="ARBA00022723"/>
    </source>
</evidence>
<comment type="caution">
    <text evidence="10">The sequence shown here is derived from an EMBL/GenBank/DDBJ whole genome shotgun (WGS) entry which is preliminary data.</text>
</comment>
<evidence type="ECO:0000256" key="2">
    <source>
        <dbReference type="ARBA" id="ARBA00022516"/>
    </source>
</evidence>
<evidence type="ECO:0000313" key="10">
    <source>
        <dbReference type="EMBL" id="GGF78505.1"/>
    </source>
</evidence>
<evidence type="ECO:0000256" key="9">
    <source>
        <dbReference type="ARBA" id="ARBA00023264"/>
    </source>
</evidence>
<dbReference type="CDD" id="cd08175">
    <property type="entry name" value="G1PDH"/>
    <property type="match status" value="1"/>
</dbReference>
<dbReference type="GO" id="GO:0008654">
    <property type="term" value="P:phospholipid biosynthetic process"/>
    <property type="evidence" value="ECO:0007669"/>
    <property type="project" value="UniProtKB-KW"/>
</dbReference>
<keyword evidence="1" id="KW-0963">Cytoplasm</keyword>
<gene>
    <name evidence="10" type="primary">egsA</name>
    <name evidence="10" type="ORF">GCM10010912_24450</name>
</gene>
<dbReference type="Proteomes" id="UP000637643">
    <property type="component" value="Unassembled WGS sequence"/>
</dbReference>
<dbReference type="InterPro" id="IPR032837">
    <property type="entry name" value="G1PDH"/>
</dbReference>
<dbReference type="InterPro" id="IPR016205">
    <property type="entry name" value="Glycerol_DH"/>
</dbReference>
<dbReference type="PANTHER" id="PTHR43616:SF5">
    <property type="entry name" value="GLYCEROL DEHYDROGENASE 1"/>
    <property type="match status" value="1"/>
</dbReference>
<keyword evidence="5" id="KW-0560">Oxidoreductase</keyword>
<sequence length="396" mass="42125">MTRLLENIKMAAAEMEGGAAFALPEIISIEPGALSRVVPFVKAKEWKAPLLVADEHTLAAAGAELEQKFKDAGTGIGINLSLVLPNAQGDVIADEASVVQVLLAVQQNKADAIIVAGSGTLHDVARYAAYTAGIPFVSVPTAPSVDGFTSNGSPLIIRGNKITIPAAGPVAIFADTEILCLAPAPMIAAGFGDMLGKFTSLFDWKYGRLTANEPYSPVVAQITGRALQDCVDHAGEIGNHTEQGIRILTAALMESGLAILLFGQSHSASGAEHHLSHYWEMEYIRTGRRQLLHGAKVGVACAEISALYHELANSPELAGSTLGEQVREEIRRIPAADELRALLRTVHGPSTLEELGVDAGLLRRSLEEAHHIRMNRHTLLRARNEGTVGRTVLGQE</sequence>
<name>A0A917C9M2_9BACL</name>
<evidence type="ECO:0000256" key="5">
    <source>
        <dbReference type="ARBA" id="ARBA00023002"/>
    </source>
</evidence>
<dbReference type="SUPFAM" id="SSF56796">
    <property type="entry name" value="Dehydroquinate synthase-like"/>
    <property type="match status" value="1"/>
</dbReference>
<evidence type="ECO:0000256" key="1">
    <source>
        <dbReference type="ARBA" id="ARBA00022490"/>
    </source>
</evidence>
<dbReference type="Gene3D" id="3.40.50.1970">
    <property type="match status" value="1"/>
</dbReference>
<keyword evidence="4" id="KW-0521">NADP</keyword>
<keyword evidence="7" id="KW-0443">Lipid metabolism</keyword>
<keyword evidence="3" id="KW-0479">Metal-binding</keyword>
<organism evidence="10 11">
    <name type="scientific">Paenibacillus albidus</name>
    <dbReference type="NCBI Taxonomy" id="2041023"/>
    <lineage>
        <taxon>Bacteria</taxon>
        <taxon>Bacillati</taxon>
        <taxon>Bacillota</taxon>
        <taxon>Bacilli</taxon>
        <taxon>Bacillales</taxon>
        <taxon>Paenibacillaceae</taxon>
        <taxon>Paenibacillus</taxon>
    </lineage>
</organism>
<evidence type="ECO:0000256" key="8">
    <source>
        <dbReference type="ARBA" id="ARBA00023209"/>
    </source>
</evidence>
<proteinExistence type="predicted"/>
<dbReference type="GO" id="GO:0046872">
    <property type="term" value="F:metal ion binding"/>
    <property type="evidence" value="ECO:0007669"/>
    <property type="project" value="UniProtKB-KW"/>
</dbReference>
<keyword evidence="2" id="KW-0444">Lipid biosynthesis</keyword>
<dbReference type="Pfam" id="PF13685">
    <property type="entry name" value="Fe-ADH_2"/>
    <property type="match status" value="1"/>
</dbReference>
<keyword evidence="6" id="KW-0520">NAD</keyword>
<evidence type="ECO:0000313" key="11">
    <source>
        <dbReference type="Proteomes" id="UP000637643"/>
    </source>
</evidence>
<dbReference type="Gene3D" id="1.20.1090.10">
    <property type="entry name" value="Dehydroquinate synthase-like - alpha domain"/>
    <property type="match status" value="1"/>
</dbReference>
<evidence type="ECO:0000256" key="7">
    <source>
        <dbReference type="ARBA" id="ARBA00023098"/>
    </source>
</evidence>
<keyword evidence="9" id="KW-1208">Phospholipid metabolism</keyword>
<dbReference type="AlphaFoldDB" id="A0A917C9M2"/>
<dbReference type="EMBL" id="BMKR01000008">
    <property type="protein sequence ID" value="GGF78505.1"/>
    <property type="molecule type" value="Genomic_DNA"/>
</dbReference>
<reference evidence="10" key="2">
    <citation type="submission" date="2020-09" db="EMBL/GenBank/DDBJ databases">
        <authorList>
            <person name="Sun Q."/>
            <person name="Zhou Y."/>
        </authorList>
    </citation>
    <scope>NUCLEOTIDE SEQUENCE</scope>
    <source>
        <strain evidence="10">CGMCC 1.16134</strain>
    </source>
</reference>
<accession>A0A917C9M2</accession>
<dbReference type="RefSeq" id="WP_189025141.1">
    <property type="nucleotide sequence ID" value="NZ_BMKR01000008.1"/>
</dbReference>
<dbReference type="GO" id="GO:0016614">
    <property type="term" value="F:oxidoreductase activity, acting on CH-OH group of donors"/>
    <property type="evidence" value="ECO:0007669"/>
    <property type="project" value="InterPro"/>
</dbReference>
<protein>
    <submittedName>
        <fullName evidence="10">Glycerol-1-phosphate dehydrogenase [NAD(P)+]</fullName>
    </submittedName>
</protein>
<evidence type="ECO:0000256" key="6">
    <source>
        <dbReference type="ARBA" id="ARBA00023027"/>
    </source>
</evidence>
<reference evidence="10" key="1">
    <citation type="journal article" date="2014" name="Int. J. Syst. Evol. Microbiol.">
        <title>Complete genome sequence of Corynebacterium casei LMG S-19264T (=DSM 44701T), isolated from a smear-ripened cheese.</title>
        <authorList>
            <consortium name="US DOE Joint Genome Institute (JGI-PGF)"/>
            <person name="Walter F."/>
            <person name="Albersmeier A."/>
            <person name="Kalinowski J."/>
            <person name="Ruckert C."/>
        </authorList>
    </citation>
    <scope>NUCLEOTIDE SEQUENCE</scope>
    <source>
        <strain evidence="10">CGMCC 1.16134</strain>
    </source>
</reference>
<evidence type="ECO:0000256" key="4">
    <source>
        <dbReference type="ARBA" id="ARBA00022857"/>
    </source>
</evidence>
<keyword evidence="8" id="KW-0594">Phospholipid biosynthesis</keyword>
<keyword evidence="11" id="KW-1185">Reference proteome</keyword>